<feature type="chain" id="PRO_5046204342" evidence="7">
    <location>
        <begin position="35"/>
        <end position="1220"/>
    </location>
</feature>
<dbReference type="InterPro" id="IPR023827">
    <property type="entry name" value="Peptidase_S8_Asp-AS"/>
</dbReference>
<reference evidence="10" key="1">
    <citation type="journal article" date="2019" name="Int. J. Syst. Evol. Microbiol.">
        <title>The Global Catalogue of Microorganisms (GCM) 10K type strain sequencing project: providing services to taxonomists for standard genome sequencing and annotation.</title>
        <authorList>
            <consortium name="The Broad Institute Genomics Platform"/>
            <consortium name="The Broad Institute Genome Sequencing Center for Infectious Disease"/>
            <person name="Wu L."/>
            <person name="Ma J."/>
        </authorList>
    </citation>
    <scope>NUCLEOTIDE SEQUENCE [LARGE SCALE GENOMIC DNA]</scope>
    <source>
        <strain evidence="10">CGMCC 4.7020</strain>
    </source>
</reference>
<dbReference type="Proteomes" id="UP001597058">
    <property type="component" value="Unassembled WGS sequence"/>
</dbReference>
<evidence type="ECO:0000256" key="4">
    <source>
        <dbReference type="ARBA" id="ARBA00022825"/>
    </source>
</evidence>
<dbReference type="PANTHER" id="PTHR43806:SF65">
    <property type="entry name" value="SERINE PROTEASE APRX"/>
    <property type="match status" value="1"/>
</dbReference>
<evidence type="ECO:0000256" key="2">
    <source>
        <dbReference type="ARBA" id="ARBA00022670"/>
    </source>
</evidence>
<dbReference type="InterPro" id="IPR022398">
    <property type="entry name" value="Peptidase_S8_His-AS"/>
</dbReference>
<dbReference type="InterPro" id="IPR015500">
    <property type="entry name" value="Peptidase_S8_subtilisin-rel"/>
</dbReference>
<evidence type="ECO:0000313" key="10">
    <source>
        <dbReference type="Proteomes" id="UP001597058"/>
    </source>
</evidence>
<dbReference type="SUPFAM" id="SSF52025">
    <property type="entry name" value="PA domain"/>
    <property type="match status" value="1"/>
</dbReference>
<keyword evidence="4 5" id="KW-0720">Serine protease</keyword>
<dbReference type="Pfam" id="PF00082">
    <property type="entry name" value="Peptidase_S8"/>
    <property type="match status" value="1"/>
</dbReference>
<dbReference type="CDD" id="cd07487">
    <property type="entry name" value="Peptidases_S8_1"/>
    <property type="match status" value="1"/>
</dbReference>
<evidence type="ECO:0000256" key="7">
    <source>
        <dbReference type="SAM" id="SignalP"/>
    </source>
</evidence>
<evidence type="ECO:0000256" key="1">
    <source>
        <dbReference type="ARBA" id="ARBA00011073"/>
    </source>
</evidence>
<gene>
    <name evidence="9" type="ORF">ACFQ5X_43565</name>
</gene>
<evidence type="ECO:0000256" key="6">
    <source>
        <dbReference type="RuleBase" id="RU003355"/>
    </source>
</evidence>
<dbReference type="PANTHER" id="PTHR43806">
    <property type="entry name" value="PEPTIDASE S8"/>
    <property type="match status" value="1"/>
</dbReference>
<protein>
    <submittedName>
        <fullName evidence="9">S8 family serine peptidase</fullName>
    </submittedName>
</protein>
<name>A0ABW3XU72_9ACTN</name>
<dbReference type="InterPro" id="IPR023828">
    <property type="entry name" value="Peptidase_S8_Ser-AS"/>
</dbReference>
<dbReference type="PROSITE" id="PS51892">
    <property type="entry name" value="SUBTILASE"/>
    <property type="match status" value="1"/>
</dbReference>
<dbReference type="Gene3D" id="3.50.30.30">
    <property type="match status" value="1"/>
</dbReference>
<sequence length="1220" mass="127534">MRSSARKGTGRRWGAVTVGLTVFGMLVPSTTTHAAEPVRQTPPSGVAQTNNPKAVANEDLARIVSASGGSVPVTLITGDKLHVGVDDDGKPVVRDTESAPRPDGLPVVFHTLTRQGKLYVVPDDALALVGKGMLDWSLFDLSQLVTLVEAGKGDTVPVLVTYTDTAAADKTRKVAGASGGRTLPSINGRSLNIADDGRWWQEVRGKTASTPAAARSAGSLTGVKKVWLNGLAHVDLEQSVPQIGAPVAWERGYDGTGVTVAVLDTGIDATHPDVSASIAGQVDFTGSPTGAKDGHGHGTHVASTVLGSGAASKGLRKGVAPGAKLLVGKVCDDSGQCPDDGIIAAMDWAAHSGAKIVNMSLGGDPTDGTDPMSQALNELSRATGTLFVVAAGNSGLTPQKVVAPGSADDALTVAAVDKSDEMASFSNRGPRIGDGAAKPDIAAPGVDIVAARAAGTTMGTPVDQYYTTASGTSMATPHVAGAAAIVAQQHPELTGQQIKALLMSTATDLGHDLYAQGAGRVDLATATDPQVIPKGNLNFGRLAYPQSPVTKKITYTNHADKAITLHLEAPVSFADGRPAAAGMFTLGTDKVIVPANGSAEVSVTLDGGVLGTDGAYGGYNGLLKARDDSGKIQLSSGIHTFVEAQKFPLTLHVVPPTGATDVHYGSATFTPVDDQVHLHAGPTYETGADTVTEQLFRGVYAAQIPVTWRNAAGEWQQAEPMAPEVSLTKATTVSLDLRKAKPLSVQYPESTETYMTSDSVNRVSATGQWTTGTVVSLGYRVSESNWWVLPTGKVSIGTLTHDFYSSRTTPVVTLRTTGRGVPTSLSARYGTPDAALSETQMWLNDDGDPSFREASIPVPRLPIKGHLPVVEAGTGSAAELAKVDARGKLVLLTPTDICQATCDFTRLRDERVAAAAAAGAAGVLVAAPDLTSLGRPTELDQCPDGPKSCPAIQSYGPLPIVTLPYDRAESLVKRIRSERSPVELSVGGSVVPKVYAARYHDEGQIKPDSYRVAKDDLDQVDLHFHAAQPGDVHQLAWMQFLRDTPIASQVTLPSLPTRQTLTTFVKRQNDAISRFTASWADRGADSFLTHNRSEANDLVLTGKDDIHWNAGPSVPGAIPQVQTKSGFSVGAGPCSGCRQGDTFYPTIYLTDSSGGRQALIGIVNDELITHDFADIPACGPTPSSTSPNLDYTCDLALLNASGHEIERRTEHLPDESYISQ</sequence>
<dbReference type="SUPFAM" id="SSF52743">
    <property type="entry name" value="Subtilisin-like"/>
    <property type="match status" value="1"/>
</dbReference>
<feature type="domain" description="Peptidase S8/S53" evidence="8">
    <location>
        <begin position="255"/>
        <end position="519"/>
    </location>
</feature>
<feature type="active site" description="Charge relay system" evidence="5">
    <location>
        <position position="473"/>
    </location>
</feature>
<evidence type="ECO:0000256" key="3">
    <source>
        <dbReference type="ARBA" id="ARBA00022801"/>
    </source>
</evidence>
<proteinExistence type="inferred from homology"/>
<evidence type="ECO:0000256" key="5">
    <source>
        <dbReference type="PROSITE-ProRule" id="PRU01240"/>
    </source>
</evidence>
<dbReference type="InterPro" id="IPR036852">
    <property type="entry name" value="Peptidase_S8/S53_dom_sf"/>
</dbReference>
<comment type="similarity">
    <text evidence="1 5 6">Belongs to the peptidase S8 family.</text>
</comment>
<evidence type="ECO:0000259" key="8">
    <source>
        <dbReference type="Pfam" id="PF00082"/>
    </source>
</evidence>
<feature type="active site" description="Charge relay system" evidence="5">
    <location>
        <position position="297"/>
    </location>
</feature>
<dbReference type="PROSITE" id="PS00137">
    <property type="entry name" value="SUBTILASE_HIS"/>
    <property type="match status" value="1"/>
</dbReference>
<dbReference type="Gene3D" id="3.40.50.200">
    <property type="entry name" value="Peptidase S8/S53 domain"/>
    <property type="match status" value="1"/>
</dbReference>
<dbReference type="RefSeq" id="WP_381233665.1">
    <property type="nucleotide sequence ID" value="NZ_JBHSKH010000012.1"/>
</dbReference>
<accession>A0ABW3XU72</accession>
<keyword evidence="3 5" id="KW-0378">Hydrolase</keyword>
<dbReference type="PROSITE" id="PS00136">
    <property type="entry name" value="SUBTILASE_ASP"/>
    <property type="match status" value="1"/>
</dbReference>
<evidence type="ECO:0000313" key="9">
    <source>
        <dbReference type="EMBL" id="MFD1312637.1"/>
    </source>
</evidence>
<comment type="caution">
    <text evidence="9">The sequence shown here is derived from an EMBL/GenBank/DDBJ whole genome shotgun (WGS) entry which is preliminary data.</text>
</comment>
<keyword evidence="10" id="KW-1185">Reference proteome</keyword>
<keyword evidence="2 5" id="KW-0645">Protease</keyword>
<dbReference type="PROSITE" id="PS00138">
    <property type="entry name" value="SUBTILASE_SER"/>
    <property type="match status" value="1"/>
</dbReference>
<organism evidence="9 10">
    <name type="scientific">Streptomyces kaempferi</name>
    <dbReference type="NCBI Taxonomy" id="333725"/>
    <lineage>
        <taxon>Bacteria</taxon>
        <taxon>Bacillati</taxon>
        <taxon>Actinomycetota</taxon>
        <taxon>Actinomycetes</taxon>
        <taxon>Kitasatosporales</taxon>
        <taxon>Streptomycetaceae</taxon>
        <taxon>Streptomyces</taxon>
    </lineage>
</organism>
<dbReference type="InterPro" id="IPR050131">
    <property type="entry name" value="Peptidase_S8_subtilisin-like"/>
</dbReference>
<feature type="signal peptide" evidence="7">
    <location>
        <begin position="1"/>
        <end position="34"/>
    </location>
</feature>
<keyword evidence="7" id="KW-0732">Signal</keyword>
<dbReference type="InterPro" id="IPR046450">
    <property type="entry name" value="PA_dom_sf"/>
</dbReference>
<dbReference type="EMBL" id="JBHTMM010000129">
    <property type="protein sequence ID" value="MFD1312637.1"/>
    <property type="molecule type" value="Genomic_DNA"/>
</dbReference>
<feature type="active site" description="Charge relay system" evidence="5">
    <location>
        <position position="264"/>
    </location>
</feature>
<dbReference type="InterPro" id="IPR000209">
    <property type="entry name" value="Peptidase_S8/S53_dom"/>
</dbReference>
<dbReference type="PRINTS" id="PR00723">
    <property type="entry name" value="SUBTILISIN"/>
</dbReference>